<sequence length="39" mass="4246">MSPPRKSRNELVAGPASSKERRNTGLISGRDIRDSSGDF</sequence>
<evidence type="ECO:0000256" key="1">
    <source>
        <dbReference type="SAM" id="MobiDB-lite"/>
    </source>
</evidence>
<evidence type="ECO:0000313" key="2">
    <source>
        <dbReference type="EMBL" id="MBW84773.1"/>
    </source>
</evidence>
<protein>
    <submittedName>
        <fullName evidence="2">Uncharacterized protein</fullName>
    </submittedName>
</protein>
<reference evidence="2" key="1">
    <citation type="submission" date="2018-02" db="EMBL/GenBank/DDBJ databases">
        <title>Rhizophora mucronata_Transcriptome.</title>
        <authorList>
            <person name="Meera S.P."/>
            <person name="Sreeshan A."/>
            <person name="Augustine A."/>
        </authorList>
    </citation>
    <scope>NUCLEOTIDE SEQUENCE</scope>
    <source>
        <tissue evidence="2">Leaf</tissue>
    </source>
</reference>
<feature type="compositionally biased region" description="Basic and acidic residues" evidence="1">
    <location>
        <begin position="30"/>
        <end position="39"/>
    </location>
</feature>
<feature type="region of interest" description="Disordered" evidence="1">
    <location>
        <begin position="1"/>
        <end position="39"/>
    </location>
</feature>
<name>A0A2P2IUA0_RHIMU</name>
<organism evidence="2">
    <name type="scientific">Rhizophora mucronata</name>
    <name type="common">Asiatic mangrove</name>
    <dbReference type="NCBI Taxonomy" id="61149"/>
    <lineage>
        <taxon>Eukaryota</taxon>
        <taxon>Viridiplantae</taxon>
        <taxon>Streptophyta</taxon>
        <taxon>Embryophyta</taxon>
        <taxon>Tracheophyta</taxon>
        <taxon>Spermatophyta</taxon>
        <taxon>Magnoliopsida</taxon>
        <taxon>eudicotyledons</taxon>
        <taxon>Gunneridae</taxon>
        <taxon>Pentapetalae</taxon>
        <taxon>rosids</taxon>
        <taxon>fabids</taxon>
        <taxon>Malpighiales</taxon>
        <taxon>Rhizophoraceae</taxon>
        <taxon>Rhizophora</taxon>
    </lineage>
</organism>
<dbReference type="EMBL" id="GGEC01004290">
    <property type="protein sequence ID" value="MBW84773.1"/>
    <property type="molecule type" value="Transcribed_RNA"/>
</dbReference>
<dbReference type="AlphaFoldDB" id="A0A2P2IUA0"/>
<proteinExistence type="predicted"/>
<accession>A0A2P2IUA0</accession>